<dbReference type="PROSITE" id="PS51257">
    <property type="entry name" value="PROKAR_LIPOPROTEIN"/>
    <property type="match status" value="1"/>
</dbReference>
<feature type="domain" description="DUF3869" evidence="3">
    <location>
        <begin position="39"/>
        <end position="120"/>
    </location>
</feature>
<evidence type="ECO:0000256" key="1">
    <source>
        <dbReference type="SAM" id="MobiDB-lite"/>
    </source>
</evidence>
<evidence type="ECO:0000256" key="2">
    <source>
        <dbReference type="SAM" id="SignalP"/>
    </source>
</evidence>
<sequence>MKKIKFLNGINAMFALAVVALATTFTSCEKEEFNVKVDPINAQATISPIVLYVADGVTTDVTSTAKISYNPNSTFTGNPALAATTATVSVSYDGISADVKVAVPALQAGQFATLTPTIILQKKTPETKIEISQVVDTSVPEPSNKSAELTNTTDYWYSTTVKYLEKSGNKILEKNINTTDVNEVAAIGTFFNALQDTYKETLVEKKDVPVHSHSLTKVSVTYTVVTTEYKIVKKTTTVTKADGETVLATAKVASYATSTATVTPDLQIPGHNHAPAGHGHGHGTDPNAGGGIVIAD</sequence>
<protein>
    <submittedName>
        <fullName evidence="4">Uncharacterized protein DUF3869</fullName>
    </submittedName>
</protein>
<name>A0A4R2LUD7_9BACE</name>
<comment type="caution">
    <text evidence="4">The sequence shown here is derived from an EMBL/GenBank/DDBJ whole genome shotgun (WGS) entry which is preliminary data.</text>
</comment>
<dbReference type="Pfam" id="PF12985">
    <property type="entry name" value="DUF3869"/>
    <property type="match status" value="1"/>
</dbReference>
<dbReference type="Proteomes" id="UP000295600">
    <property type="component" value="Unassembled WGS sequence"/>
</dbReference>
<accession>A0A4R2LUD7</accession>
<proteinExistence type="predicted"/>
<gene>
    <name evidence="4" type="ORF">EV202_11930</name>
</gene>
<feature type="signal peptide" evidence="2">
    <location>
        <begin position="1"/>
        <end position="22"/>
    </location>
</feature>
<dbReference type="EMBL" id="SLXB01000019">
    <property type="protein sequence ID" value="TCO89747.1"/>
    <property type="molecule type" value="Genomic_DNA"/>
</dbReference>
<dbReference type="InterPro" id="IPR024620">
    <property type="entry name" value="DUF3869"/>
</dbReference>
<feature type="chain" id="PRO_5020302626" evidence="2">
    <location>
        <begin position="23"/>
        <end position="296"/>
    </location>
</feature>
<reference evidence="4 5" key="1">
    <citation type="submission" date="2019-03" db="EMBL/GenBank/DDBJ databases">
        <title>Genomic Encyclopedia of Type Strains, Phase IV (KMG-IV): sequencing the most valuable type-strain genomes for metagenomic binning, comparative biology and taxonomic classification.</title>
        <authorList>
            <person name="Goeker M."/>
        </authorList>
    </citation>
    <scope>NUCLEOTIDE SEQUENCE [LARGE SCALE GENOMIC DNA]</scope>
    <source>
        <strain evidence="4 5">DSM 23917</strain>
    </source>
</reference>
<evidence type="ECO:0000313" key="5">
    <source>
        <dbReference type="Proteomes" id="UP000295600"/>
    </source>
</evidence>
<keyword evidence="2" id="KW-0732">Signal</keyword>
<evidence type="ECO:0000313" key="4">
    <source>
        <dbReference type="EMBL" id="TCO89747.1"/>
    </source>
</evidence>
<dbReference type="AlphaFoldDB" id="A0A4R2LUD7"/>
<evidence type="ECO:0000259" key="3">
    <source>
        <dbReference type="Pfam" id="PF12985"/>
    </source>
</evidence>
<organism evidence="4 5">
    <name type="scientific">Prevotella heparinolytica</name>
    <dbReference type="NCBI Taxonomy" id="28113"/>
    <lineage>
        <taxon>Bacteria</taxon>
        <taxon>Pseudomonadati</taxon>
        <taxon>Bacteroidota</taxon>
        <taxon>Bacteroidia</taxon>
        <taxon>Bacteroidales</taxon>
        <taxon>Bacteroidaceae</taxon>
        <taxon>Bacteroides</taxon>
    </lineage>
</organism>
<feature type="region of interest" description="Disordered" evidence="1">
    <location>
        <begin position="271"/>
        <end position="296"/>
    </location>
</feature>
<dbReference type="RefSeq" id="WP_131926980.1">
    <property type="nucleotide sequence ID" value="NZ_CAUSQV010000028.1"/>
</dbReference>